<dbReference type="InterPro" id="IPR006342">
    <property type="entry name" value="FkbM_mtfrase"/>
</dbReference>
<dbReference type="Pfam" id="PF05050">
    <property type="entry name" value="Methyltransf_21"/>
    <property type="match status" value="1"/>
</dbReference>
<organism evidence="2 4">
    <name type="scientific">Pseudomonas helleri</name>
    <dbReference type="NCBI Taxonomy" id="1608996"/>
    <lineage>
        <taxon>Bacteria</taxon>
        <taxon>Pseudomonadati</taxon>
        <taxon>Pseudomonadota</taxon>
        <taxon>Gammaproteobacteria</taxon>
        <taxon>Pseudomonadales</taxon>
        <taxon>Pseudomonadaceae</taxon>
        <taxon>Pseudomonas</taxon>
    </lineage>
</organism>
<name>A0A7X1WCP6_9PSED</name>
<evidence type="ECO:0000313" key="2">
    <source>
        <dbReference type="EMBL" id="MQT49390.1"/>
    </source>
</evidence>
<evidence type="ECO:0000313" key="5">
    <source>
        <dbReference type="Proteomes" id="UP000489190"/>
    </source>
</evidence>
<sequence>MFPYMRPFMKFPFDLSANKIKIIDVGARAVPEGFHYEALVDSNACVVTAVEPDAKANKWLTNRAIDKIHNVAIGDGGVHEMHVCQLASCSSMLAPNKACLEFYSGMEFFYRVEKINTIKTYGFDVVFSDAHFDYLDIDVQGYELEVLRSGGRNIKNLLGIHIEVSFVEKYLGQPLFRDVDVFLAERDFTFHCFTGYGTRSPRGVKVDGSSVNGINQWLWADAFYFHRLDDDEFWGVSNRLVKLACIFHCVYKSYDFAVHALKRCDQLGGSVYCHEYVRYLQEMGVDVEEGEDSEWIMEGMIKKLSLI</sequence>
<dbReference type="EMBL" id="WIWJ01000052">
    <property type="protein sequence ID" value="MQT49390.1"/>
    <property type="molecule type" value="Genomic_DNA"/>
</dbReference>
<protein>
    <recommendedName>
        <fullName evidence="1">Methyltransferase FkbM domain-containing protein</fullName>
    </recommendedName>
</protein>
<evidence type="ECO:0000259" key="1">
    <source>
        <dbReference type="Pfam" id="PF05050"/>
    </source>
</evidence>
<dbReference type="Proteomes" id="UP000489190">
    <property type="component" value="Unassembled WGS sequence"/>
</dbReference>
<reference evidence="4 5" key="1">
    <citation type="submission" date="2019-10" db="EMBL/GenBank/DDBJ databases">
        <title>Evaluation of single-gene subtyping targets for Pseudomonas.</title>
        <authorList>
            <person name="Reichler S.J."/>
            <person name="Orsi R.H."/>
            <person name="Wiedmann M."/>
            <person name="Martin N.H."/>
            <person name="Murphy S.I."/>
        </authorList>
    </citation>
    <scope>NUCLEOTIDE SEQUENCE [LARGE SCALE GENOMIC DNA]</scope>
    <source>
        <strain evidence="3 5">FSL R10-3254</strain>
        <strain evidence="2 4">FSL R10-3257</strain>
    </source>
</reference>
<dbReference type="InterPro" id="IPR029063">
    <property type="entry name" value="SAM-dependent_MTases_sf"/>
</dbReference>
<feature type="domain" description="Methyltransferase FkbM" evidence="1">
    <location>
        <begin position="24"/>
        <end position="189"/>
    </location>
</feature>
<evidence type="ECO:0000313" key="4">
    <source>
        <dbReference type="Proteomes" id="UP000441404"/>
    </source>
</evidence>
<dbReference type="Proteomes" id="UP000441404">
    <property type="component" value="Unassembled WGS sequence"/>
</dbReference>
<dbReference type="EMBL" id="WIWI01000060">
    <property type="protein sequence ID" value="MQT91409.1"/>
    <property type="molecule type" value="Genomic_DNA"/>
</dbReference>
<proteinExistence type="predicted"/>
<evidence type="ECO:0000313" key="3">
    <source>
        <dbReference type="EMBL" id="MQT91409.1"/>
    </source>
</evidence>
<dbReference type="SUPFAM" id="SSF53335">
    <property type="entry name" value="S-adenosyl-L-methionine-dependent methyltransferases"/>
    <property type="match status" value="1"/>
</dbReference>
<accession>A0A7X1WCP6</accession>
<comment type="caution">
    <text evidence="2">The sequence shown here is derived from an EMBL/GenBank/DDBJ whole genome shotgun (WGS) entry which is preliminary data.</text>
</comment>
<dbReference type="Gene3D" id="3.40.50.150">
    <property type="entry name" value="Vaccinia Virus protein VP39"/>
    <property type="match status" value="1"/>
</dbReference>
<gene>
    <name evidence="3" type="ORF">GHO39_20045</name>
    <name evidence="2" type="ORF">GHO40_22030</name>
</gene>
<dbReference type="AlphaFoldDB" id="A0A7X1WCP6"/>